<dbReference type="CDD" id="cd17995">
    <property type="entry name" value="DEXHc_CHD6_7_8_9"/>
    <property type="match status" value="1"/>
</dbReference>
<feature type="region of interest" description="Disordered" evidence="7">
    <location>
        <begin position="1589"/>
        <end position="1608"/>
    </location>
</feature>
<dbReference type="Pfam" id="PF00176">
    <property type="entry name" value="SNF2-rel_dom"/>
    <property type="match status" value="1"/>
</dbReference>
<dbReference type="CDD" id="cd18668">
    <property type="entry name" value="CD1_tandem_CHD5-9_like"/>
    <property type="match status" value="1"/>
</dbReference>
<feature type="compositionally biased region" description="Basic residues" evidence="7">
    <location>
        <begin position="1424"/>
        <end position="1439"/>
    </location>
</feature>
<evidence type="ECO:0000259" key="9">
    <source>
        <dbReference type="PROSITE" id="PS51192"/>
    </source>
</evidence>
<evidence type="ECO:0000313" key="12">
    <source>
        <dbReference type="Proteomes" id="UP000078046"/>
    </source>
</evidence>
<keyword evidence="3" id="KW-0547">Nucleotide-binding</keyword>
<dbReference type="Pfam" id="PF00385">
    <property type="entry name" value="Chromo"/>
    <property type="match status" value="1"/>
</dbReference>
<evidence type="ECO:0000256" key="2">
    <source>
        <dbReference type="ARBA" id="ARBA00022737"/>
    </source>
</evidence>
<feature type="compositionally biased region" description="Polar residues" evidence="7">
    <location>
        <begin position="1446"/>
        <end position="1457"/>
    </location>
</feature>
<dbReference type="PROSITE" id="PS50013">
    <property type="entry name" value="CHROMO_2"/>
    <property type="match status" value="1"/>
</dbReference>
<protein>
    <submittedName>
        <fullName evidence="11">SWI/SNF-related matrix-associated actin-dependent regulator of chromatin subfamily A-like protein 1</fullName>
    </submittedName>
</protein>
<keyword evidence="4" id="KW-0378">Hydrolase</keyword>
<evidence type="ECO:0000256" key="4">
    <source>
        <dbReference type="ARBA" id="ARBA00022801"/>
    </source>
</evidence>
<feature type="region of interest" description="Disordered" evidence="7">
    <location>
        <begin position="1395"/>
        <end position="1472"/>
    </location>
</feature>
<dbReference type="Gene3D" id="3.40.50.10810">
    <property type="entry name" value="Tandem AAA-ATPase domain"/>
    <property type="match status" value="1"/>
</dbReference>
<dbReference type="CDD" id="cd18663">
    <property type="entry name" value="CD2_tandem_CHD5-9_like"/>
    <property type="match status" value="1"/>
</dbReference>
<keyword evidence="6" id="KW-0539">Nucleus</keyword>
<dbReference type="Gene3D" id="2.40.50.40">
    <property type="match status" value="2"/>
</dbReference>
<dbReference type="Gene3D" id="1.10.10.60">
    <property type="entry name" value="Homeodomain-like"/>
    <property type="match status" value="1"/>
</dbReference>
<dbReference type="SUPFAM" id="SSF54160">
    <property type="entry name" value="Chromo domain-like"/>
    <property type="match status" value="2"/>
</dbReference>
<dbReference type="GO" id="GO:0016787">
    <property type="term" value="F:hydrolase activity"/>
    <property type="evidence" value="ECO:0007669"/>
    <property type="project" value="UniProtKB-KW"/>
</dbReference>
<keyword evidence="2" id="KW-0677">Repeat</keyword>
<keyword evidence="12" id="KW-1185">Reference proteome</keyword>
<keyword evidence="5" id="KW-0067">ATP-binding</keyword>
<dbReference type="Pfam" id="PF00271">
    <property type="entry name" value="Helicase_C"/>
    <property type="match status" value="1"/>
</dbReference>
<dbReference type="SUPFAM" id="SSF52540">
    <property type="entry name" value="P-loop containing nucleoside triphosphate hydrolases"/>
    <property type="match status" value="2"/>
</dbReference>
<comment type="caution">
    <text evidence="11">The sequence shown here is derived from an EMBL/GenBank/DDBJ whole genome shotgun (WGS) entry which is preliminary data.</text>
</comment>
<dbReference type="InterPro" id="IPR049730">
    <property type="entry name" value="SNF2/RAD54-like_C"/>
</dbReference>
<dbReference type="Pfam" id="PF23078">
    <property type="entry name" value="HTH_CHD6-9"/>
    <property type="match status" value="1"/>
</dbReference>
<evidence type="ECO:0000256" key="5">
    <source>
        <dbReference type="ARBA" id="ARBA00022840"/>
    </source>
</evidence>
<dbReference type="InterPro" id="IPR001650">
    <property type="entry name" value="Helicase_C-like"/>
</dbReference>
<dbReference type="InterPro" id="IPR051493">
    <property type="entry name" value="CHD"/>
</dbReference>
<evidence type="ECO:0000256" key="6">
    <source>
        <dbReference type="ARBA" id="ARBA00023242"/>
    </source>
</evidence>
<dbReference type="Gene3D" id="3.40.50.300">
    <property type="entry name" value="P-loop containing nucleotide triphosphate hydrolases"/>
    <property type="match status" value="1"/>
</dbReference>
<dbReference type="InterPro" id="IPR016197">
    <property type="entry name" value="Chromo-like_dom_sf"/>
</dbReference>
<comment type="subcellular location">
    <subcellularLocation>
        <location evidence="1">Nucleus</location>
    </subcellularLocation>
</comment>
<dbReference type="PANTHER" id="PTHR46850">
    <property type="entry name" value="CHROMODOMAIN-HELICASE-DNA-BINDING PROTEIN 9"/>
    <property type="match status" value="1"/>
</dbReference>
<dbReference type="InterPro" id="IPR038718">
    <property type="entry name" value="SNF2-like_sf"/>
</dbReference>
<feature type="compositionally biased region" description="Basic and acidic residues" evidence="7">
    <location>
        <begin position="1406"/>
        <end position="1423"/>
    </location>
</feature>
<feature type="compositionally biased region" description="Basic and acidic residues" evidence="7">
    <location>
        <begin position="1460"/>
        <end position="1469"/>
    </location>
</feature>
<dbReference type="SMART" id="SM00490">
    <property type="entry name" value="HELICc"/>
    <property type="match status" value="1"/>
</dbReference>
<gene>
    <name evidence="11" type="ORF">A3Q56_01760</name>
</gene>
<feature type="domain" description="Helicase ATP-binding" evidence="9">
    <location>
        <begin position="815"/>
        <end position="988"/>
    </location>
</feature>
<dbReference type="SMART" id="SM00487">
    <property type="entry name" value="DEXDc"/>
    <property type="match status" value="1"/>
</dbReference>
<feature type="compositionally biased region" description="Basic and acidic residues" evidence="7">
    <location>
        <begin position="1756"/>
        <end position="1768"/>
    </location>
</feature>
<dbReference type="InterPro" id="IPR000330">
    <property type="entry name" value="SNF2_N"/>
</dbReference>
<feature type="non-terminal residue" evidence="11">
    <location>
        <position position="1"/>
    </location>
</feature>
<feature type="region of interest" description="Disordered" evidence="7">
    <location>
        <begin position="1752"/>
        <end position="1772"/>
    </location>
</feature>
<reference evidence="11 12" key="1">
    <citation type="submission" date="2016-04" db="EMBL/GenBank/DDBJ databases">
        <title>The genome of Intoshia linei affirms orthonectids as highly simplified spiralians.</title>
        <authorList>
            <person name="Mikhailov K.V."/>
            <person name="Slusarev G.S."/>
            <person name="Nikitin M.A."/>
            <person name="Logacheva M.D."/>
            <person name="Penin A."/>
            <person name="Aleoshin V."/>
            <person name="Panchin Y.V."/>
        </authorList>
    </citation>
    <scope>NUCLEOTIDE SEQUENCE [LARGE SCALE GENOMIC DNA]</scope>
    <source>
        <strain evidence="11">Intl2013</strain>
        <tissue evidence="11">Whole animal</tissue>
    </source>
</reference>
<dbReference type="PROSITE" id="PS51194">
    <property type="entry name" value="HELICASE_CTER"/>
    <property type="match status" value="1"/>
</dbReference>
<evidence type="ECO:0000313" key="11">
    <source>
        <dbReference type="EMBL" id="OAF70481.1"/>
    </source>
</evidence>
<dbReference type="GO" id="GO:0005524">
    <property type="term" value="F:ATP binding"/>
    <property type="evidence" value="ECO:0007669"/>
    <property type="project" value="UniProtKB-KW"/>
</dbReference>
<dbReference type="GO" id="GO:0005634">
    <property type="term" value="C:nucleus"/>
    <property type="evidence" value="ECO:0007669"/>
    <property type="project" value="UniProtKB-SubCell"/>
</dbReference>
<dbReference type="PANTHER" id="PTHR46850:SF1">
    <property type="entry name" value="CHROMODOMAIN-HELICASE-DNA-BINDING PROTEIN 9"/>
    <property type="match status" value="1"/>
</dbReference>
<feature type="domain" description="Helicase C-terminal" evidence="10">
    <location>
        <begin position="1131"/>
        <end position="1282"/>
    </location>
</feature>
<accession>A0A177BAB0</accession>
<evidence type="ECO:0000259" key="8">
    <source>
        <dbReference type="PROSITE" id="PS50013"/>
    </source>
</evidence>
<organism evidence="11 12">
    <name type="scientific">Intoshia linei</name>
    <dbReference type="NCBI Taxonomy" id="1819745"/>
    <lineage>
        <taxon>Eukaryota</taxon>
        <taxon>Metazoa</taxon>
        <taxon>Spiralia</taxon>
        <taxon>Lophotrochozoa</taxon>
        <taxon>Mesozoa</taxon>
        <taxon>Orthonectida</taxon>
        <taxon>Rhopaluridae</taxon>
        <taxon>Intoshia</taxon>
    </lineage>
</organism>
<dbReference type="InterPro" id="IPR014001">
    <property type="entry name" value="Helicase_ATP-bd"/>
</dbReference>
<dbReference type="EMBL" id="LWCA01000143">
    <property type="protein sequence ID" value="OAF70481.1"/>
    <property type="molecule type" value="Genomic_DNA"/>
</dbReference>
<dbReference type="InterPro" id="IPR027417">
    <property type="entry name" value="P-loop_NTPase"/>
</dbReference>
<evidence type="ECO:0000256" key="1">
    <source>
        <dbReference type="ARBA" id="ARBA00004123"/>
    </source>
</evidence>
<dbReference type="Proteomes" id="UP000078046">
    <property type="component" value="Unassembled WGS sequence"/>
</dbReference>
<dbReference type="CDD" id="cd18793">
    <property type="entry name" value="SF2_C_SNF"/>
    <property type="match status" value="1"/>
</dbReference>
<feature type="domain" description="Chromo" evidence="8">
    <location>
        <begin position="612"/>
        <end position="690"/>
    </location>
</feature>
<dbReference type="InterPro" id="IPR000953">
    <property type="entry name" value="Chromo/chromo_shadow_dom"/>
</dbReference>
<dbReference type="OrthoDB" id="5857104at2759"/>
<evidence type="ECO:0000256" key="3">
    <source>
        <dbReference type="ARBA" id="ARBA00022741"/>
    </source>
</evidence>
<evidence type="ECO:0000259" key="10">
    <source>
        <dbReference type="PROSITE" id="PS51194"/>
    </source>
</evidence>
<proteinExistence type="predicted"/>
<dbReference type="InterPro" id="IPR023780">
    <property type="entry name" value="Chromo_domain"/>
</dbReference>
<dbReference type="SMART" id="SM00298">
    <property type="entry name" value="CHROMO"/>
    <property type="match status" value="2"/>
</dbReference>
<sequence length="2416" mass="282358">VIGDNSSFDLVKRRQYKKKTKNDLMPISRPTISAKMLVNEASAVKVSTTQSNQIIADKRILSYTKESENIQTSQTPDLPKIQMVQSNIRNHPKLIESLQRSPQLPQYYSNNRRHMPNTFQNQNAYVTNSNSGIYQNIINIPQIPNTPQNVNQTYSVPITPQRIQNQPQNVPDNINNQPRNSHMMNYPMNNAQMVIRSPRIHNYQYVNNNFPAVDGQIQPRSNVMTYQMRQPPVSNIRYQRQIVRTRLPDPNTIIKELNVCYQELNNLEKNPTFQPNCEEINSKKRKINQLRNILNMIRQNGNRNVINQNIQRPMVNYQGNRPMEKAVPVPGQQRFNLSELPEAQQKSILQSISEAQQKKGQQIGKLQSVVIIRTPQGNGLPPKQQIIVQQLVKPTDHQNNTSTPMYKVYDKNSRLRHTMSATNKVIEDTIKRSNIFDESKNAYAHADDENFKNMMKYKENRPSYAKRKYTKKNVNVIAEGEVVKKKSDKKKRKNIYTDDNSSDDIMSEIEEYEEEKSKSIITLKGDGAFDMSNIPTRKSTRTTSRKRYVDDDAEYLKDDFVAETKRPKKEAKPIEIVNKVEDYVKCKIKPDNPEKKTEPVIPKDPIEYDTTMNIEKVLGDRENVRFKLAEYSDLVKTEINDIEYLVKYRHFSYLHCEWKTEEELMGYDSRIKQKIKRYRMKKAFRSENLFDSSIQDAGVFYNPNYCLVDRILDVSDSLEPNEPRNNGEKKLYYLVKWLSLPYMAATWEIAEEVDKEKIEEFYKIRNDKELAKKIMKRPPPPINETYMWRKVQLDKKYKNDNMLRNYQVEGVNWLNYNYVYRQPCILADEMGLGKTIQSIGHINELYCYGIRGPFLIIVPLSTLSNWYREFQEWTDINPVVYHGTSEDRKMIQKYEFFYRENDVPLENIFKMNVLITTYEIIISDIDILAKIYWRSAIIDEAHRLKNRNSRLLISLKAFSVEHKILLTGTPLQNNVTELFSLLNFLEPDRFNHLPMFLGDFGDLKTIEQVNKLKVILKPMMLRRLKEDVEKSLAPKEETIIEVELTNIQKKYYRAILEGNFSFLTNQTSGALPSLVNTMMELRKCCNHPFLIKGAEDKIISTAKTKLENHELITNPNVFYDCVVKSCGKLVLIDKLLPRLKNNNHRVLIFSQMIRVLDILEDYLINRGYLYERLDGRIHGNKRQESIDRFNRPKSDRFVFLLCTRAGGLGINLTAADTVIIYDSDWNPQNDLQAQARCHRIGQTKPVKIYRLITRNTYEREMFDKASLKLGLDRAVLNRASTVTNDTEGTNDYSTSKPVMSRKEVEKLLRKGAYAAVMDDDGSEDTFCEEDIDHILERRTTTVKVGDSGEVGSTFSKASFSASYNRNDIDIDDPNFWDKWSKKVNFIQQDPLESLIMMTPRRRKQNQKFDDSENSDDYKDPKETKKLKKKLSRRKSKRVNMKPSKYMENQDSENSAGSNEEGYKSKEDRKRPGRPYAKIKQVANHLCQHGISSKQRVVVTPGYDMKTCCCIYSRKYFFRIEKKMMKFGWGEFSRVYDMLVKELPIIFEEFTLDCLIKQAKSMVMFALKHYVGDTNIKSFLYELVNDKSNDEQSNDVESEKSESKNNDTYNYGLLNPVPRGRKSKKSQQAAEKLTEAIFYEDEQYKMDDSFKRHLKRHSQKFLLRVRLMYYLKMELLGSETESILNGRDADEIMLFFPPNENPKNSENPTWWCEKCDKSLLIGVYKHGFDSYKNILLDETLYFSKVCSTEQVSTSLKNNEDSDNTDKDSVGDEEDTIDYDIDESSKISSPIKTESILVDDQTCLTKKYTYPSDAELTVKFRRLITRFQRWQRRSQLDDEKMAKRIERRMKMVEIMMEKERYRNLCNKKWSVREQSDFLKNLNNFGIEYNEDANSQLESINWENFKKMAKLDRKNDESLNKHLTEFYEYCSTILKKNEIDNVHDSIESKECDFEIKKDNVLENDTLSSGLGSDGLSQLYTPFDMVVSVEKALKIFYRSQLINRIRCKILKNPKFEERIKMCNSANDMPFWWIPGLHDLHLLKGVAKHGLGKMYFNILCDETFDFIQILKQRLQEPNILFKLCQMKLIDNVDVVLTTQCLMGIVTSLHSFKYGSNKQKKKKKQNGEPLINNETEILEKTESSNESNNRHNDFFFYSYIIEWPKDRIILYRIKNLSNLIETGIWIDSPKRTEKYSSINAFKNKTDDHGYCEMYDDGDINTEEYLNNSEKDALNETNRIKSDKADETEENFEKVLSSIKTLSNFHTHMLKSIYKNSCKTIKPISKLFSDAALKISELSGTNGLELMLNVSPNTLVALTSVDYFDKQFLVKLSDLMDTLKKDCRLFVDPLDRSSLNLNKEIPIQNLITTSQDRESSLLETSLQIFPNISKTNIEVSAKFPNFNVELMTHYVKLDKGLKKLLVK</sequence>
<name>A0A177BAB0_9BILA</name>
<dbReference type="InterPro" id="IPR056342">
    <property type="entry name" value="HTH_CHD6-9"/>
</dbReference>
<dbReference type="PROSITE" id="PS51192">
    <property type="entry name" value="HELICASE_ATP_BIND_1"/>
    <property type="match status" value="1"/>
</dbReference>
<evidence type="ECO:0000256" key="7">
    <source>
        <dbReference type="SAM" id="MobiDB-lite"/>
    </source>
</evidence>
<dbReference type="FunFam" id="3.40.50.300:FF:000015">
    <property type="entry name" value="chromodomain-helicase-DNA-binding protein 9 isoform X1"/>
    <property type="match status" value="1"/>
</dbReference>